<evidence type="ECO:0000313" key="3">
    <source>
        <dbReference type="Proteomes" id="UP000250321"/>
    </source>
</evidence>
<feature type="region of interest" description="Disordered" evidence="1">
    <location>
        <begin position="1"/>
        <end position="28"/>
    </location>
</feature>
<keyword evidence="3" id="KW-1185">Reference proteome</keyword>
<dbReference type="AlphaFoldDB" id="A0A314UYU0"/>
<accession>A0A314UYU0</accession>
<name>A0A314UYU0_PRUYE</name>
<organism evidence="2 3">
    <name type="scientific">Prunus yedoensis var. nudiflora</name>
    <dbReference type="NCBI Taxonomy" id="2094558"/>
    <lineage>
        <taxon>Eukaryota</taxon>
        <taxon>Viridiplantae</taxon>
        <taxon>Streptophyta</taxon>
        <taxon>Embryophyta</taxon>
        <taxon>Tracheophyta</taxon>
        <taxon>Spermatophyta</taxon>
        <taxon>Magnoliopsida</taxon>
        <taxon>eudicotyledons</taxon>
        <taxon>Gunneridae</taxon>
        <taxon>Pentapetalae</taxon>
        <taxon>rosids</taxon>
        <taxon>fabids</taxon>
        <taxon>Rosales</taxon>
        <taxon>Rosaceae</taxon>
        <taxon>Amygdaloideae</taxon>
        <taxon>Amygdaleae</taxon>
        <taxon>Prunus</taxon>
    </lineage>
</organism>
<dbReference type="EMBL" id="PJQY01002777">
    <property type="protein sequence ID" value="PQM42735.1"/>
    <property type="molecule type" value="Genomic_DNA"/>
</dbReference>
<reference evidence="2 3" key="1">
    <citation type="submission" date="2018-02" db="EMBL/GenBank/DDBJ databases">
        <title>Draft genome of wild Prunus yedoensis var. nudiflora.</title>
        <authorList>
            <person name="Baek S."/>
            <person name="Kim J.-H."/>
            <person name="Choi K."/>
            <person name="Kim G.-B."/>
            <person name="Cho A."/>
            <person name="Jang H."/>
            <person name="Shin C.-H."/>
            <person name="Yu H.-J."/>
            <person name="Mun J.-H."/>
        </authorList>
    </citation>
    <scope>NUCLEOTIDE SEQUENCE [LARGE SCALE GENOMIC DNA]</scope>
    <source>
        <strain evidence="3">cv. Jeju island</strain>
        <tissue evidence="2">Leaf</tissue>
    </source>
</reference>
<evidence type="ECO:0000256" key="1">
    <source>
        <dbReference type="SAM" id="MobiDB-lite"/>
    </source>
</evidence>
<protein>
    <submittedName>
        <fullName evidence="2">Uncharacterized protein</fullName>
    </submittedName>
</protein>
<dbReference type="OrthoDB" id="1939479at2759"/>
<feature type="compositionally biased region" description="Polar residues" evidence="1">
    <location>
        <begin position="16"/>
        <end position="28"/>
    </location>
</feature>
<dbReference type="Proteomes" id="UP000250321">
    <property type="component" value="Unassembled WGS sequence"/>
</dbReference>
<dbReference type="STRING" id="2094558.A0A314UYU0"/>
<evidence type="ECO:0000313" key="2">
    <source>
        <dbReference type="EMBL" id="PQM42735.1"/>
    </source>
</evidence>
<gene>
    <name evidence="2" type="ORF">Pyn_17622</name>
</gene>
<sequence length="140" mass="15631">MGALTSNRKRGDECLSLNSAHPSPYSQNFQISKRPRFSYMKQSPDRPILSSNSVASRVFGEEQGVRYIPLFEQGKKVIELDEEVETDRVSEDSSIEEVLAIEEDDREGPSVVDYVQELDTKMVDCGLQGTQPSASSVVWA</sequence>
<comment type="caution">
    <text evidence="2">The sequence shown here is derived from an EMBL/GenBank/DDBJ whole genome shotgun (WGS) entry which is preliminary data.</text>
</comment>
<proteinExistence type="predicted"/>